<feature type="domain" description="Gp5/Type VI secretion system Vgr protein OB-fold" evidence="1">
    <location>
        <begin position="377"/>
        <end position="451"/>
    </location>
</feature>
<evidence type="ECO:0000259" key="1">
    <source>
        <dbReference type="Pfam" id="PF04717"/>
    </source>
</evidence>
<dbReference type="OrthoDB" id="9762420at2"/>
<dbReference type="Gene3D" id="2.40.50.230">
    <property type="entry name" value="Gp5 N-terminal domain"/>
    <property type="match status" value="1"/>
</dbReference>
<dbReference type="InterPro" id="IPR006531">
    <property type="entry name" value="Gp5/Vgr_OB"/>
</dbReference>
<comment type="caution">
    <text evidence="2">The sequence shown here is derived from an EMBL/GenBank/DDBJ whole genome shotgun (WGS) entry which is preliminary data.</text>
</comment>
<dbReference type="RefSeq" id="WP_132693923.1">
    <property type="nucleotide sequence ID" value="NZ_SLVM01000005.1"/>
</dbReference>
<proteinExistence type="predicted"/>
<reference evidence="2 3" key="1">
    <citation type="submission" date="2019-03" db="EMBL/GenBank/DDBJ databases">
        <title>Genomic Encyclopedia of Type Strains, Phase IV (KMG-IV): sequencing the most valuable type-strain genomes for metagenomic binning, comparative biology and taxonomic classification.</title>
        <authorList>
            <person name="Goeker M."/>
        </authorList>
    </citation>
    <scope>NUCLEOTIDE SEQUENCE [LARGE SCALE GENOMIC DNA]</scope>
    <source>
        <strain evidence="2 3">DSM 21153</strain>
    </source>
</reference>
<dbReference type="SUPFAM" id="SSF69279">
    <property type="entry name" value="Phage tail proteins"/>
    <property type="match status" value="1"/>
</dbReference>
<dbReference type="AlphaFoldDB" id="A0A4R1YY35"/>
<dbReference type="Pfam" id="PF04717">
    <property type="entry name" value="Phage_base_V"/>
    <property type="match status" value="1"/>
</dbReference>
<dbReference type="Proteomes" id="UP000295277">
    <property type="component" value="Unassembled WGS sequence"/>
</dbReference>
<dbReference type="InterPro" id="IPR037026">
    <property type="entry name" value="Vgr_OB-fold_dom_sf"/>
</dbReference>
<protein>
    <recommendedName>
        <fullName evidence="1">Gp5/Type VI secretion system Vgr protein OB-fold domain-containing protein</fullName>
    </recommendedName>
</protein>
<keyword evidence="3" id="KW-1185">Reference proteome</keyword>
<accession>A0A4R1YY35</accession>
<dbReference type="SUPFAM" id="SSF69349">
    <property type="entry name" value="Phage fibre proteins"/>
    <property type="match status" value="1"/>
</dbReference>
<sequence length="588" mass="61426">MAESPLTNADGPVGVTIRTEGSAIPDATMVVSVRVRREVNRIPEAQVVIEAGSIPEQSFPEVDAATYGLGKAITIAAHYGSGEDQQIFSGVIVSQRLRIAESRGPRLELLCRDKAIALTRGRKSALYAASKDSDIFSRIVSDAGLTVEVTATTDSARDQLRHDATGWDFMRLLADRNGHLITVDAGKVTSAPPDMSAAAVLTLTLGEDIVAFDAEANTEGLYKTAGGLGWDDAAQDAVEGKGGALPTMTWGDRSSTELAGVPSDRAHIFTSPVKLEPSDIKTFADSRLARSVLCSIQGSVTFPGSGVAEPGKMIELKGIGAHFGGNAFVSGVVHEIVAGSWTTRAQLGQPANWLSDGDGFAGGFAAGLTAPIHGLHIGKVVQIHEDPDGRQRIKLKLPLIGAEPAQIWARFAQPYASGSAGIQFMPEVNDEVVVAFMNSDPNAPVVIGALHNGQAAQPITPEAENKLKTIQTREALKIEFDDDRKIITVSTPGGHSMVMDDDAQSITLKDSNGNSIEMSSGGIVIDSPKDIAIKATGKIDVTATGDATLSGMNVTANAQTQLTTKGGASAELSAGGQTTVKGAMVMIN</sequence>
<evidence type="ECO:0000313" key="3">
    <source>
        <dbReference type="Proteomes" id="UP000295277"/>
    </source>
</evidence>
<evidence type="ECO:0000313" key="2">
    <source>
        <dbReference type="EMBL" id="TCM86125.1"/>
    </source>
</evidence>
<gene>
    <name evidence="2" type="ORF">EV216_10590</name>
</gene>
<dbReference type="EMBL" id="SLVM01000005">
    <property type="protein sequence ID" value="TCM86125.1"/>
    <property type="molecule type" value="Genomic_DNA"/>
</dbReference>
<name>A0A4R1YY35_9RHOB</name>
<organism evidence="2 3">
    <name type="scientific">Rhodovulum steppense</name>
    <dbReference type="NCBI Taxonomy" id="540251"/>
    <lineage>
        <taxon>Bacteria</taxon>
        <taxon>Pseudomonadati</taxon>
        <taxon>Pseudomonadota</taxon>
        <taxon>Alphaproteobacteria</taxon>
        <taxon>Rhodobacterales</taxon>
        <taxon>Paracoccaceae</taxon>
        <taxon>Rhodovulum</taxon>
    </lineage>
</organism>
<dbReference type="SUPFAM" id="SSF69255">
    <property type="entry name" value="gp5 N-terminal domain-like"/>
    <property type="match status" value="1"/>
</dbReference>